<name>A0A090YUI6_9BACI</name>
<keyword evidence="1" id="KW-0472">Membrane</keyword>
<reference evidence="3 5" key="2">
    <citation type="submission" date="2018-08" db="EMBL/GenBank/DDBJ databases">
        <title>Bacillus clarus sp. nov. strain PS00077A.</title>
        <authorList>
            <person name="Mendez Acevedo M."/>
            <person name="Carroll L."/>
            <person name="Mukherjee M."/>
            <person name="Wiedmann M."/>
            <person name="Kovac J."/>
        </authorList>
    </citation>
    <scope>NUCLEOTIDE SEQUENCE [LARGE SCALE GENOMIC DNA]</scope>
    <source>
        <strain evidence="3 5">PS00077A</strain>
    </source>
</reference>
<sequence>MFGLIGKGLFWIYQKLFPKKYYIGIFRGSTLSFSCIFVFLAAGIWFVDWNILF</sequence>
<evidence type="ECO:0000256" key="1">
    <source>
        <dbReference type="SAM" id="Phobius"/>
    </source>
</evidence>
<feature type="transmembrane region" description="Helical" evidence="1">
    <location>
        <begin position="21"/>
        <end position="47"/>
    </location>
</feature>
<reference evidence="2 4" key="1">
    <citation type="submission" date="2014-04" db="EMBL/GenBank/DDBJ databases">
        <authorList>
            <person name="Bishop-Lilly K.A."/>
            <person name="Broomall S.M."/>
            <person name="Chain P.S."/>
            <person name="Chertkov O."/>
            <person name="Coyne S.R."/>
            <person name="Daligault H.E."/>
            <person name="Davenport K.W."/>
            <person name="Erkkila T."/>
            <person name="Frey K.G."/>
            <person name="Gibbons H.S."/>
            <person name="Gu W."/>
            <person name="Jaissle J."/>
            <person name="Johnson S.L."/>
            <person name="Koroleva G.I."/>
            <person name="Ladner J.T."/>
            <person name="Lo C.-C."/>
            <person name="Minogue T.D."/>
            <person name="Munk C."/>
            <person name="Palacios G.F."/>
            <person name="Redden C.L."/>
            <person name="Rosenzweig C.N."/>
            <person name="Scholz M.B."/>
            <person name="Teshima H."/>
            <person name="Xu Y."/>
        </authorList>
    </citation>
    <scope>NUCLEOTIDE SEQUENCE [LARGE SCALE GENOMIC DNA]</scope>
    <source>
        <strain evidence="2 4">BHP</strain>
    </source>
</reference>
<accession>A0A090YUI6</accession>
<dbReference type="EMBL" id="JMQC01000008">
    <property type="protein sequence ID" value="KFN01593.1"/>
    <property type="molecule type" value="Genomic_DNA"/>
</dbReference>
<evidence type="ECO:0000313" key="3">
    <source>
        <dbReference type="EMBL" id="RFT68823.1"/>
    </source>
</evidence>
<dbReference type="AlphaFoldDB" id="A0A090YUI6"/>
<keyword evidence="5" id="KW-1185">Reference proteome</keyword>
<dbReference type="GO" id="GO:0003677">
    <property type="term" value="F:DNA binding"/>
    <property type="evidence" value="ECO:0007669"/>
    <property type="project" value="UniProtKB-KW"/>
</dbReference>
<keyword evidence="1" id="KW-0812">Transmembrane</keyword>
<evidence type="ECO:0000313" key="4">
    <source>
        <dbReference type="Proteomes" id="UP000029389"/>
    </source>
</evidence>
<evidence type="ECO:0000313" key="2">
    <source>
        <dbReference type="EMBL" id="KFN01593.1"/>
    </source>
</evidence>
<comment type="caution">
    <text evidence="2">The sequence shown here is derived from an EMBL/GenBank/DDBJ whole genome shotgun (WGS) entry which is preliminary data.</text>
</comment>
<dbReference type="EMBL" id="QVOD01000001">
    <property type="protein sequence ID" value="RFT68823.1"/>
    <property type="molecule type" value="Genomic_DNA"/>
</dbReference>
<dbReference type="Proteomes" id="UP000029389">
    <property type="component" value="Unassembled WGS sequence"/>
</dbReference>
<protein>
    <submittedName>
        <fullName evidence="3">DNA-binding protein</fullName>
    </submittedName>
</protein>
<evidence type="ECO:0000313" key="5">
    <source>
        <dbReference type="Proteomes" id="UP000264294"/>
    </source>
</evidence>
<dbReference type="Proteomes" id="UP000264294">
    <property type="component" value="Unassembled WGS sequence"/>
</dbReference>
<dbReference type="PATRIC" id="fig|1405.8.peg.1193"/>
<organism evidence="2 4">
    <name type="scientific">Bacillus clarus</name>
    <dbReference type="NCBI Taxonomy" id="2338372"/>
    <lineage>
        <taxon>Bacteria</taxon>
        <taxon>Bacillati</taxon>
        <taxon>Bacillota</taxon>
        <taxon>Bacilli</taxon>
        <taxon>Bacillales</taxon>
        <taxon>Bacillaceae</taxon>
        <taxon>Bacillus</taxon>
        <taxon>Bacillus cereus group</taxon>
    </lineage>
</organism>
<keyword evidence="1" id="KW-1133">Transmembrane helix</keyword>
<keyword evidence="3" id="KW-0238">DNA-binding</keyword>
<gene>
    <name evidence="3" type="ORF">D0U04_01180</name>
    <name evidence="2" type="ORF">DJ93_1017</name>
</gene>
<proteinExistence type="predicted"/>